<proteinExistence type="predicted"/>
<reference evidence="1" key="2">
    <citation type="journal article" date="2015" name="Data Brief">
        <title>Shoot transcriptome of the giant reed, Arundo donax.</title>
        <authorList>
            <person name="Barrero R.A."/>
            <person name="Guerrero F.D."/>
            <person name="Moolhuijzen P."/>
            <person name="Goolsby J.A."/>
            <person name="Tidwell J."/>
            <person name="Bellgard S.E."/>
            <person name="Bellgard M.I."/>
        </authorList>
    </citation>
    <scope>NUCLEOTIDE SEQUENCE</scope>
    <source>
        <tissue evidence="1">Shoot tissue taken approximately 20 cm above the soil surface</tissue>
    </source>
</reference>
<dbReference type="AlphaFoldDB" id="A0A0A9GKB2"/>
<name>A0A0A9GKB2_ARUDO</name>
<dbReference type="EMBL" id="GBRH01174915">
    <property type="protein sequence ID" value="JAE22981.1"/>
    <property type="molecule type" value="Transcribed_RNA"/>
</dbReference>
<sequence length="34" mass="3925">MYSVLLTKRMTSNLSIARDGYTSSHLSARFKKNF</sequence>
<organism evidence="1">
    <name type="scientific">Arundo donax</name>
    <name type="common">Giant reed</name>
    <name type="synonym">Donax arundinaceus</name>
    <dbReference type="NCBI Taxonomy" id="35708"/>
    <lineage>
        <taxon>Eukaryota</taxon>
        <taxon>Viridiplantae</taxon>
        <taxon>Streptophyta</taxon>
        <taxon>Embryophyta</taxon>
        <taxon>Tracheophyta</taxon>
        <taxon>Spermatophyta</taxon>
        <taxon>Magnoliopsida</taxon>
        <taxon>Liliopsida</taxon>
        <taxon>Poales</taxon>
        <taxon>Poaceae</taxon>
        <taxon>PACMAD clade</taxon>
        <taxon>Arundinoideae</taxon>
        <taxon>Arundineae</taxon>
        <taxon>Arundo</taxon>
    </lineage>
</organism>
<reference evidence="1" key="1">
    <citation type="submission" date="2014-09" db="EMBL/GenBank/DDBJ databases">
        <authorList>
            <person name="Magalhaes I.L.F."/>
            <person name="Oliveira U."/>
            <person name="Santos F.R."/>
            <person name="Vidigal T.H.D.A."/>
            <person name="Brescovit A.D."/>
            <person name="Santos A.J."/>
        </authorList>
    </citation>
    <scope>NUCLEOTIDE SEQUENCE</scope>
    <source>
        <tissue evidence="1">Shoot tissue taken approximately 20 cm above the soil surface</tissue>
    </source>
</reference>
<evidence type="ECO:0000313" key="1">
    <source>
        <dbReference type="EMBL" id="JAE22981.1"/>
    </source>
</evidence>
<protein>
    <submittedName>
        <fullName evidence="1">Uncharacterized protein</fullName>
    </submittedName>
</protein>
<accession>A0A0A9GKB2</accession>